<sequence>MFRDMERVALDNLLRDVAEGKISPAAAASRLRNLPFEDLEIAKIDHHRNLRTGFPEAILASGKTPEECGLIASRIVTEGDRLLVTRVDAVQAEAICSAVPAARYYDRARCVVWRDTPPDELLDGVLICSAGTGDFPTAEEAAITVELMDCNPMRLYDVGVAGLHRLLGSLDKLGVARVIVVVAGMDGALPSVVAGLTSVPVVAVPTSVGYGSSFEGLAALLTMLNACAPGVSVVNIDNGFGAGYLAASILKQVEITDDVRRSAS</sequence>
<evidence type="ECO:0000313" key="2">
    <source>
        <dbReference type="EMBL" id="AIE95469.1"/>
    </source>
</evidence>
<dbReference type="EMBL" id="KF900453">
    <property type="protein sequence ID" value="AIE95469.1"/>
    <property type="molecule type" value="Genomic_DNA"/>
</dbReference>
<dbReference type="PANTHER" id="PTHR43064">
    <property type="entry name" value="PHOSPHORIBOSYLAMINOIMIDAZOLE CARBOXYLASE-RELATED"/>
    <property type="match status" value="1"/>
</dbReference>
<dbReference type="NCBIfam" id="NF033503">
    <property type="entry name" value="LarB"/>
    <property type="match status" value="1"/>
</dbReference>
<proteinExistence type="predicted"/>
<dbReference type="PANTHER" id="PTHR43064:SF1">
    <property type="entry name" value="SLL1489 PROTEIN"/>
    <property type="match status" value="1"/>
</dbReference>
<dbReference type="Gene3D" id="3.40.50.1970">
    <property type="match status" value="1"/>
</dbReference>
<dbReference type="GO" id="GO:0006189">
    <property type="term" value="P:'de novo' IMP biosynthetic process"/>
    <property type="evidence" value="ECO:0007669"/>
    <property type="project" value="InterPro"/>
</dbReference>
<name>A0A075FW35_9EURY</name>
<dbReference type="SMART" id="SM01001">
    <property type="entry name" value="AIRC"/>
    <property type="match status" value="1"/>
</dbReference>
<dbReference type="SUPFAM" id="SSF52255">
    <property type="entry name" value="N5-CAIR mutase (phosphoribosylaminoimidazole carboxylase, PurE)"/>
    <property type="match status" value="1"/>
</dbReference>
<feature type="domain" description="PurE" evidence="1">
    <location>
        <begin position="123"/>
        <end position="259"/>
    </location>
</feature>
<organism evidence="2">
    <name type="scientific">uncultured marine group II/III euryarchaeote AD1000_66_E09</name>
    <dbReference type="NCBI Taxonomy" id="1457798"/>
    <lineage>
        <taxon>Archaea</taxon>
        <taxon>Methanobacteriati</taxon>
        <taxon>Methanobacteriota</taxon>
        <taxon>environmental samples</taxon>
    </lineage>
</organism>
<dbReference type="InterPro" id="IPR039476">
    <property type="entry name" value="P2CMN_synthase_LarB"/>
</dbReference>
<accession>A0A075FW35</accession>
<dbReference type="AlphaFoldDB" id="A0A075FW35"/>
<protein>
    <submittedName>
        <fullName evidence="2">NCAIR mutase (PurE)-related proteins</fullName>
    </submittedName>
</protein>
<dbReference type="InterPro" id="IPR000031">
    <property type="entry name" value="PurE_dom"/>
</dbReference>
<reference evidence="2" key="1">
    <citation type="journal article" date="2014" name="Genome Biol. Evol.">
        <title>Pangenome evidence for extensive interdomain horizontal transfer affecting lineage core and shell genes in uncultured planktonic thaumarchaeota and euryarchaeota.</title>
        <authorList>
            <person name="Deschamps P."/>
            <person name="Zivanovic Y."/>
            <person name="Moreira D."/>
            <person name="Rodriguez-Valera F."/>
            <person name="Lopez-Garcia P."/>
        </authorList>
    </citation>
    <scope>NUCLEOTIDE SEQUENCE</scope>
</reference>
<dbReference type="GO" id="GO:0016787">
    <property type="term" value="F:hydrolase activity"/>
    <property type="evidence" value="ECO:0007669"/>
    <property type="project" value="InterPro"/>
</dbReference>
<evidence type="ECO:0000259" key="1">
    <source>
        <dbReference type="SMART" id="SM01001"/>
    </source>
</evidence>
<dbReference type="Pfam" id="PF00731">
    <property type="entry name" value="AIRC"/>
    <property type="match status" value="1"/>
</dbReference>